<dbReference type="EMBL" id="WHJC01000169">
    <property type="protein sequence ID" value="MPQ44211.1"/>
    <property type="molecule type" value="Genomic_DNA"/>
</dbReference>
<accession>A0A6I1MTK8</accession>
<protein>
    <recommendedName>
        <fullName evidence="3">Lipoprotein</fullName>
    </recommendedName>
</protein>
<dbReference type="RefSeq" id="WP_152890488.1">
    <property type="nucleotide sequence ID" value="NZ_WHJC01000169.1"/>
</dbReference>
<reference evidence="1 2" key="1">
    <citation type="submission" date="2019-10" db="EMBL/GenBank/DDBJ databases">
        <title>The Genome Sequence of Clostridium tarantellae Isolated from Fish Brain.</title>
        <authorList>
            <person name="Bano L."/>
            <person name="Kiel M."/>
            <person name="Sales G."/>
            <person name="Doxey A.C."/>
            <person name="Mansfield M.J."/>
            <person name="Schiavone M."/>
            <person name="Rossetto O."/>
            <person name="Pirazzini M."/>
            <person name="Dobrindt U."/>
            <person name="Montecucco C."/>
        </authorList>
    </citation>
    <scope>NUCLEOTIDE SEQUENCE [LARGE SCALE GENOMIC DNA]</scope>
    <source>
        <strain evidence="1 2">DSM 3997</strain>
    </source>
</reference>
<organism evidence="1 2">
    <name type="scientific">Clostridium tarantellae</name>
    <dbReference type="NCBI Taxonomy" id="39493"/>
    <lineage>
        <taxon>Bacteria</taxon>
        <taxon>Bacillati</taxon>
        <taxon>Bacillota</taxon>
        <taxon>Clostridia</taxon>
        <taxon>Eubacteriales</taxon>
        <taxon>Clostridiaceae</taxon>
        <taxon>Clostridium</taxon>
    </lineage>
</organism>
<evidence type="ECO:0008006" key="3">
    <source>
        <dbReference type="Google" id="ProtNLM"/>
    </source>
</evidence>
<dbReference type="OrthoDB" id="2935669at2"/>
<sequence length="123" mass="14071">MKKLYLIFISLSLTILFLGCGKIESNRYSSKNDGSDTIESFGEDGHFGIFKISPEGNLHLDLYDAKDSGSIDFISDYKEIKPYVYTIGKKGYIKLNYEDSTIIQSNNLDKFSDEDKEIFNRLK</sequence>
<dbReference type="PROSITE" id="PS51257">
    <property type="entry name" value="PROKAR_LIPOPROTEIN"/>
    <property type="match status" value="1"/>
</dbReference>
<name>A0A6I1MTK8_9CLOT</name>
<dbReference type="Proteomes" id="UP000430345">
    <property type="component" value="Unassembled WGS sequence"/>
</dbReference>
<proteinExistence type="predicted"/>
<evidence type="ECO:0000313" key="1">
    <source>
        <dbReference type="EMBL" id="MPQ44211.1"/>
    </source>
</evidence>
<comment type="caution">
    <text evidence="1">The sequence shown here is derived from an EMBL/GenBank/DDBJ whole genome shotgun (WGS) entry which is preliminary data.</text>
</comment>
<dbReference type="AlphaFoldDB" id="A0A6I1MTK8"/>
<evidence type="ECO:0000313" key="2">
    <source>
        <dbReference type="Proteomes" id="UP000430345"/>
    </source>
</evidence>
<gene>
    <name evidence="1" type="ORF">GBZ86_10595</name>
</gene>
<keyword evidence="2" id="KW-1185">Reference proteome</keyword>